<dbReference type="InterPro" id="IPR015421">
    <property type="entry name" value="PyrdxlP-dep_Trfase_major"/>
</dbReference>
<evidence type="ECO:0000256" key="5">
    <source>
        <dbReference type="ARBA" id="ARBA00022793"/>
    </source>
</evidence>
<dbReference type="Proteomes" id="UP001187531">
    <property type="component" value="Unassembled WGS sequence"/>
</dbReference>
<dbReference type="PRINTS" id="PR00800">
    <property type="entry name" value="YHDCRBOXLASE"/>
</dbReference>
<reference evidence="13" key="1">
    <citation type="submission" date="2023-07" db="EMBL/GenBank/DDBJ databases">
        <title>Chromosome-level genome assembly of Artemia franciscana.</title>
        <authorList>
            <person name="Jo E."/>
        </authorList>
    </citation>
    <scope>NUCLEOTIDE SEQUENCE</scope>
    <source>
        <tissue evidence="13">Whole body</tissue>
    </source>
</reference>
<evidence type="ECO:0000313" key="14">
    <source>
        <dbReference type="Proteomes" id="UP001187531"/>
    </source>
</evidence>
<keyword evidence="4" id="KW-0127">Catecholamine biosynthesis</keyword>
<proteinExistence type="inferred from homology"/>
<evidence type="ECO:0000256" key="11">
    <source>
        <dbReference type="PIRSR" id="PIRSR602129-50"/>
    </source>
</evidence>
<dbReference type="GO" id="GO:0042423">
    <property type="term" value="P:catecholamine biosynthetic process"/>
    <property type="evidence" value="ECO:0007669"/>
    <property type="project" value="UniProtKB-KW"/>
</dbReference>
<dbReference type="InterPro" id="IPR021115">
    <property type="entry name" value="Pyridoxal-P_BS"/>
</dbReference>
<evidence type="ECO:0000256" key="7">
    <source>
        <dbReference type="ARBA" id="ARBA00023239"/>
    </source>
</evidence>
<comment type="subunit">
    <text evidence="3">Homodimer.</text>
</comment>
<evidence type="ECO:0000256" key="2">
    <source>
        <dbReference type="ARBA" id="ARBA00009533"/>
    </source>
</evidence>
<keyword evidence="14" id="KW-1185">Reference proteome</keyword>
<evidence type="ECO:0000256" key="8">
    <source>
        <dbReference type="ARBA" id="ARBA00038886"/>
    </source>
</evidence>
<feature type="non-terminal residue" evidence="13">
    <location>
        <position position="1"/>
    </location>
</feature>
<evidence type="ECO:0000313" key="13">
    <source>
        <dbReference type="EMBL" id="KAK2713215.1"/>
    </source>
</evidence>
<comment type="similarity">
    <text evidence="2 12">Belongs to the group II decarboxylase family.</text>
</comment>
<evidence type="ECO:0000256" key="12">
    <source>
        <dbReference type="RuleBase" id="RU000382"/>
    </source>
</evidence>
<evidence type="ECO:0000256" key="6">
    <source>
        <dbReference type="ARBA" id="ARBA00022898"/>
    </source>
</evidence>
<protein>
    <recommendedName>
        <fullName evidence="9">Aromatic-L-amino-acid decarboxylase</fullName>
        <ecNumber evidence="8">4.1.1.28</ecNumber>
    </recommendedName>
    <alternativeName>
        <fullName evidence="10">DOPA decarboxylase</fullName>
    </alternativeName>
</protein>
<feature type="modified residue" description="N6-(pyridoxal phosphate)lysine" evidence="11">
    <location>
        <position position="158"/>
    </location>
</feature>
<comment type="caution">
    <text evidence="13">The sequence shown here is derived from an EMBL/GenBank/DDBJ whole genome shotgun (WGS) entry which is preliminary data.</text>
</comment>
<dbReference type="Gene3D" id="3.90.1150.10">
    <property type="entry name" value="Aspartate Aminotransferase, domain 1"/>
    <property type="match status" value="1"/>
</dbReference>
<dbReference type="InterPro" id="IPR015424">
    <property type="entry name" value="PyrdxlP-dep_Trfase"/>
</dbReference>
<comment type="cofactor">
    <cofactor evidence="1 11 12">
        <name>pyridoxal 5'-phosphate</name>
        <dbReference type="ChEBI" id="CHEBI:597326"/>
    </cofactor>
</comment>
<dbReference type="PANTHER" id="PTHR11999:SF167">
    <property type="entry name" value="AROMATIC-L-AMINO-ACID DECARBOXYLASE"/>
    <property type="match status" value="1"/>
</dbReference>
<name>A0AA88HJV1_ARTSF</name>
<keyword evidence="6 11" id="KW-0663">Pyridoxal phosphate</keyword>
<evidence type="ECO:0000256" key="3">
    <source>
        <dbReference type="ARBA" id="ARBA00011738"/>
    </source>
</evidence>
<evidence type="ECO:0000256" key="1">
    <source>
        <dbReference type="ARBA" id="ARBA00001933"/>
    </source>
</evidence>
<dbReference type="InterPro" id="IPR010977">
    <property type="entry name" value="Aromatic_deC"/>
</dbReference>
<dbReference type="GO" id="GO:0006520">
    <property type="term" value="P:amino acid metabolic process"/>
    <property type="evidence" value="ECO:0007669"/>
    <property type="project" value="InterPro"/>
</dbReference>
<dbReference type="Gene3D" id="3.40.640.10">
    <property type="entry name" value="Type I PLP-dependent aspartate aminotransferase-like (Major domain)"/>
    <property type="match status" value="1"/>
</dbReference>
<dbReference type="GO" id="GO:0042427">
    <property type="term" value="P:serotonin biosynthetic process"/>
    <property type="evidence" value="ECO:0007669"/>
    <property type="project" value="TreeGrafter"/>
</dbReference>
<dbReference type="InterPro" id="IPR002129">
    <property type="entry name" value="PyrdxlP-dep_de-COase"/>
</dbReference>
<sequence>TTASEATLVCMLAAKTKTIQKYRALEPQWKESEILERLIVYGSDQAHSSVERAALLAGVKYRSLQSNREYSLEGNAVKQAIKKDRDEGLIPFFVIVTLGTTPSCAFDKLDEIGSVCEEEEIWIHVDAAYAGSAFICPEYRHHLNGINLADSFNFNPHKWLMVHFDCSALWLKNSKDLVDAFNIDPVYLRHDKQSKTLDYRHWQIPLGRRFRSLKLWFVLRIYGAEGLRKHIRKQCNLAKAFSDLVHSDDRFEIPVQSQLGLVCFRLK</sequence>
<dbReference type="GO" id="GO:0019752">
    <property type="term" value="P:carboxylic acid metabolic process"/>
    <property type="evidence" value="ECO:0007669"/>
    <property type="project" value="InterPro"/>
</dbReference>
<evidence type="ECO:0000256" key="9">
    <source>
        <dbReference type="ARBA" id="ARBA00040968"/>
    </source>
</evidence>
<dbReference type="GO" id="GO:0030170">
    <property type="term" value="F:pyridoxal phosphate binding"/>
    <property type="evidence" value="ECO:0007669"/>
    <property type="project" value="InterPro"/>
</dbReference>
<dbReference type="EC" id="4.1.1.28" evidence="8"/>
<dbReference type="Pfam" id="PF00282">
    <property type="entry name" value="Pyridoxal_deC"/>
    <property type="match status" value="1"/>
</dbReference>
<keyword evidence="5" id="KW-0210">Decarboxylase</keyword>
<feature type="non-terminal residue" evidence="13">
    <location>
        <position position="267"/>
    </location>
</feature>
<keyword evidence="7 12" id="KW-0456">Lyase</keyword>
<organism evidence="13 14">
    <name type="scientific">Artemia franciscana</name>
    <name type="common">Brine shrimp</name>
    <name type="synonym">Artemia sanfranciscana</name>
    <dbReference type="NCBI Taxonomy" id="6661"/>
    <lineage>
        <taxon>Eukaryota</taxon>
        <taxon>Metazoa</taxon>
        <taxon>Ecdysozoa</taxon>
        <taxon>Arthropoda</taxon>
        <taxon>Crustacea</taxon>
        <taxon>Branchiopoda</taxon>
        <taxon>Anostraca</taxon>
        <taxon>Artemiidae</taxon>
        <taxon>Artemia</taxon>
    </lineage>
</organism>
<dbReference type="PANTHER" id="PTHR11999">
    <property type="entry name" value="GROUP II PYRIDOXAL-5-PHOSPHATE DECARBOXYLASE"/>
    <property type="match status" value="1"/>
</dbReference>
<accession>A0AA88HJV1</accession>
<dbReference type="PROSITE" id="PS00392">
    <property type="entry name" value="DDC_GAD_HDC_YDC"/>
    <property type="match status" value="1"/>
</dbReference>
<evidence type="ECO:0000256" key="10">
    <source>
        <dbReference type="ARBA" id="ARBA00041275"/>
    </source>
</evidence>
<evidence type="ECO:0000256" key="4">
    <source>
        <dbReference type="ARBA" id="ARBA00022584"/>
    </source>
</evidence>
<dbReference type="InterPro" id="IPR015422">
    <property type="entry name" value="PyrdxlP-dep_Trfase_small"/>
</dbReference>
<dbReference type="GO" id="GO:0005737">
    <property type="term" value="C:cytoplasm"/>
    <property type="evidence" value="ECO:0007669"/>
    <property type="project" value="TreeGrafter"/>
</dbReference>
<dbReference type="AlphaFoldDB" id="A0AA88HJV1"/>
<dbReference type="SUPFAM" id="SSF53383">
    <property type="entry name" value="PLP-dependent transferases"/>
    <property type="match status" value="1"/>
</dbReference>
<dbReference type="EMBL" id="JAVRJZ010000015">
    <property type="protein sequence ID" value="KAK2713215.1"/>
    <property type="molecule type" value="Genomic_DNA"/>
</dbReference>
<dbReference type="GO" id="GO:0004058">
    <property type="term" value="F:aromatic-L-amino-acid decarboxylase activity"/>
    <property type="evidence" value="ECO:0007669"/>
    <property type="project" value="UniProtKB-EC"/>
</dbReference>
<gene>
    <name evidence="13" type="ORF">QYM36_011792</name>
</gene>